<evidence type="ECO:0000313" key="2">
    <source>
        <dbReference type="EMBL" id="UWZ51962.1"/>
    </source>
</evidence>
<protein>
    <submittedName>
        <fullName evidence="2">DUF2867 domain-containing protein</fullName>
    </submittedName>
</protein>
<dbReference type="EMBL" id="CP073767">
    <property type="protein sequence ID" value="UWZ51962.1"/>
    <property type="molecule type" value="Genomic_DNA"/>
</dbReference>
<dbReference type="RefSeq" id="WP_081970675.1">
    <property type="nucleotide sequence ID" value="NZ_CP073767.1"/>
</dbReference>
<dbReference type="KEGG" id="daur:Daura_35390"/>
<feature type="region of interest" description="Disordered" evidence="1">
    <location>
        <begin position="160"/>
        <end position="184"/>
    </location>
</feature>
<dbReference type="Proteomes" id="UP001058003">
    <property type="component" value="Chromosome"/>
</dbReference>
<proteinExistence type="predicted"/>
<reference evidence="2" key="1">
    <citation type="submission" date="2021-04" db="EMBL/GenBank/DDBJ databases">
        <title>Dactylosporangium aurantiacum NRRL B-8018 full assembly.</title>
        <authorList>
            <person name="Hartkoorn R.C."/>
            <person name="Beaudoing E."/>
            <person name="Hot D."/>
        </authorList>
    </citation>
    <scope>NUCLEOTIDE SEQUENCE</scope>
    <source>
        <strain evidence="2">NRRL B-8018</strain>
    </source>
</reference>
<accession>A0A9Q9I9M4</accession>
<organism evidence="2 3">
    <name type="scientific">Dactylosporangium aurantiacum</name>
    <dbReference type="NCBI Taxonomy" id="35754"/>
    <lineage>
        <taxon>Bacteria</taxon>
        <taxon>Bacillati</taxon>
        <taxon>Actinomycetota</taxon>
        <taxon>Actinomycetes</taxon>
        <taxon>Micromonosporales</taxon>
        <taxon>Micromonosporaceae</taxon>
        <taxon>Dactylosporangium</taxon>
    </lineage>
</organism>
<sequence length="328" mass="36589">MRNVQRRTIDAPMDRLGALLDRVAGPDDPLWPAPAWPPMRFDRPLGPGATGGHGMIRYTVVEHVPGRLLRCRFDPTIGVVGEHELRLEPAGQGTALVHVIDGRLTGGMRWWWPLAVRWLHEALLQDLLDNAERAATGTVRRPARWSWWVRLMRRAVAGRARRAATGERRGQPRAGRPRRVPLPHGARLAAGTLDRVDLMDAWQGPRPPGASTDPAAWRAAMFGRPPRWVGALMRLRNHIPGLEPLHPKEVFTPLDARDDEVLFGADTRHFDLRVSLFVDARSVVCSTLARPRTRRGRAYLAVVGRVHPLVVRTMLGRALRSAPPATAT</sequence>
<dbReference type="OrthoDB" id="7067492at2"/>
<evidence type="ECO:0000313" key="3">
    <source>
        <dbReference type="Proteomes" id="UP001058003"/>
    </source>
</evidence>
<dbReference type="Pfam" id="PF11066">
    <property type="entry name" value="DUF2867"/>
    <property type="match status" value="1"/>
</dbReference>
<dbReference type="InterPro" id="IPR021295">
    <property type="entry name" value="DUF2867"/>
</dbReference>
<evidence type="ECO:0000256" key="1">
    <source>
        <dbReference type="SAM" id="MobiDB-lite"/>
    </source>
</evidence>
<dbReference type="AlphaFoldDB" id="A0A9Q9I9M4"/>
<dbReference type="SUPFAM" id="SSF55961">
    <property type="entry name" value="Bet v1-like"/>
    <property type="match status" value="1"/>
</dbReference>
<gene>
    <name evidence="2" type="ORF">Daura_35390</name>
</gene>
<name>A0A9Q9I9M4_9ACTN</name>
<keyword evidence="3" id="KW-1185">Reference proteome</keyword>